<dbReference type="AlphaFoldDB" id="A0A926NDB8"/>
<comment type="catalytic activity">
    <reaction evidence="1">
        <text>3'-dephospho-CoA + ATP = 2'-(5''-triphospho-alpha-D-ribosyl)-3'-dephospho-CoA + adenine</text>
        <dbReference type="Rhea" id="RHEA:15117"/>
        <dbReference type="ChEBI" id="CHEBI:16708"/>
        <dbReference type="ChEBI" id="CHEBI:30616"/>
        <dbReference type="ChEBI" id="CHEBI:57328"/>
        <dbReference type="ChEBI" id="CHEBI:61378"/>
        <dbReference type="EC" id="2.4.2.52"/>
    </reaction>
</comment>
<keyword evidence="5" id="KW-0067">ATP-binding</keyword>
<dbReference type="Gene3D" id="1.10.4200.10">
    <property type="entry name" value="Triphosphoribosyl-dephospho-CoA protein"/>
    <property type="match status" value="2"/>
</dbReference>
<organism evidence="6 7">
    <name type="scientific">Metabacillus arenae</name>
    <dbReference type="NCBI Taxonomy" id="2771434"/>
    <lineage>
        <taxon>Bacteria</taxon>
        <taxon>Bacillati</taxon>
        <taxon>Bacillota</taxon>
        <taxon>Bacilli</taxon>
        <taxon>Bacillales</taxon>
        <taxon>Bacillaceae</taxon>
        <taxon>Metabacillus</taxon>
    </lineage>
</organism>
<dbReference type="EMBL" id="JACXAI010000003">
    <property type="protein sequence ID" value="MBD1379434.1"/>
    <property type="molecule type" value="Genomic_DNA"/>
</dbReference>
<dbReference type="PANTHER" id="PTHR30201">
    <property type="entry name" value="TRIPHOSPHORIBOSYL-DEPHOSPHO-COA SYNTHASE"/>
    <property type="match status" value="1"/>
</dbReference>
<dbReference type="NCBIfam" id="NF002315">
    <property type="entry name" value="PRK01237.1"/>
    <property type="match status" value="1"/>
</dbReference>
<dbReference type="EC" id="2.4.2.52" evidence="2"/>
<dbReference type="InterPro" id="IPR017555">
    <property type="entry name" value="TriPribosyl-deP-CoA_syn"/>
</dbReference>
<keyword evidence="4" id="KW-0547">Nucleotide-binding</keyword>
<dbReference type="Pfam" id="PF01874">
    <property type="entry name" value="CitG"/>
    <property type="match status" value="1"/>
</dbReference>
<dbReference type="GO" id="GO:0051191">
    <property type="term" value="P:prosthetic group biosynthetic process"/>
    <property type="evidence" value="ECO:0007669"/>
    <property type="project" value="TreeGrafter"/>
</dbReference>
<gene>
    <name evidence="6" type="ORF">IC621_04250</name>
</gene>
<dbReference type="InterPro" id="IPR002736">
    <property type="entry name" value="CitG"/>
</dbReference>
<dbReference type="GO" id="GO:0016757">
    <property type="term" value="F:glycosyltransferase activity"/>
    <property type="evidence" value="ECO:0007669"/>
    <property type="project" value="UniProtKB-KW"/>
</dbReference>
<protein>
    <recommendedName>
        <fullName evidence="2">triphosphoribosyl-dephospho-CoA synthase</fullName>
        <ecNumber evidence="2">2.4.2.52</ecNumber>
    </recommendedName>
</protein>
<keyword evidence="7" id="KW-1185">Reference proteome</keyword>
<evidence type="ECO:0000256" key="2">
    <source>
        <dbReference type="ARBA" id="ARBA00012074"/>
    </source>
</evidence>
<proteinExistence type="predicted"/>
<dbReference type="Proteomes" id="UP000626844">
    <property type="component" value="Unassembled WGS sequence"/>
</dbReference>
<dbReference type="GO" id="GO:0005524">
    <property type="term" value="F:ATP binding"/>
    <property type="evidence" value="ECO:0007669"/>
    <property type="project" value="UniProtKB-KW"/>
</dbReference>
<keyword evidence="6" id="KW-0328">Glycosyltransferase</keyword>
<comment type="caution">
    <text evidence="6">The sequence shown here is derived from an EMBL/GenBank/DDBJ whole genome shotgun (WGS) entry which is preliminary data.</text>
</comment>
<name>A0A926NDB8_9BACI</name>
<dbReference type="NCBIfam" id="TIGR03132">
    <property type="entry name" value="malonate_mdcB"/>
    <property type="match status" value="1"/>
</dbReference>
<evidence type="ECO:0000313" key="7">
    <source>
        <dbReference type="Proteomes" id="UP000626844"/>
    </source>
</evidence>
<accession>A0A926NDB8</accession>
<reference evidence="6" key="1">
    <citation type="submission" date="2020-09" db="EMBL/GenBank/DDBJ databases">
        <title>A novel bacterium of genus Bacillus, isolated from South China Sea.</title>
        <authorList>
            <person name="Huang H."/>
            <person name="Mo K."/>
            <person name="Hu Y."/>
        </authorList>
    </citation>
    <scope>NUCLEOTIDE SEQUENCE</scope>
    <source>
        <strain evidence="6">IB182487</strain>
    </source>
</reference>
<dbReference type="GO" id="GO:0046917">
    <property type="term" value="F:triphosphoribosyl-dephospho-CoA synthase activity"/>
    <property type="evidence" value="ECO:0007669"/>
    <property type="project" value="UniProtKB-EC"/>
</dbReference>
<keyword evidence="3 6" id="KW-0808">Transferase</keyword>
<dbReference type="PANTHER" id="PTHR30201:SF2">
    <property type="entry name" value="2-(5''-TRIPHOSPHORIBOSYL)-3'-DEPHOSPHOCOENZYME-A SYNTHASE"/>
    <property type="match status" value="1"/>
</dbReference>
<sequence length="291" mass="31569">MVIDKHLFSRTVAEMAVCSLIEELELTPKPGLVDRKNTGAHKDLTFQLMTDSAQSLKNAFENIAFISFGRQPSQSLREEIAAIGRDGEAAMFAVTCGVNTHKGAIWSLGLLTSAISVGTGNYSVEEIVSTAGQLARFPDRQCPHTVTNGSKVITKYGVNGAKGEAQQGFPHIMKISFPMLIHSRSIGITEEKARLNALLSLIAHLDDTCILHRGGPEALLFAKKQAAACLATNDYCLLYMLDSEFISRNISPGGSADLLAATLFLNKIHLIHKGEEGLNEYQLKRKVEASV</sequence>
<evidence type="ECO:0000313" key="6">
    <source>
        <dbReference type="EMBL" id="MBD1379434.1"/>
    </source>
</evidence>
<evidence type="ECO:0000256" key="1">
    <source>
        <dbReference type="ARBA" id="ARBA00001210"/>
    </source>
</evidence>
<evidence type="ECO:0000256" key="5">
    <source>
        <dbReference type="ARBA" id="ARBA00022840"/>
    </source>
</evidence>
<evidence type="ECO:0000256" key="3">
    <source>
        <dbReference type="ARBA" id="ARBA00022679"/>
    </source>
</evidence>
<evidence type="ECO:0000256" key="4">
    <source>
        <dbReference type="ARBA" id="ARBA00022741"/>
    </source>
</evidence>